<name>A0A4Y8D5H5_9HELO</name>
<organism evidence="1 2">
    <name type="scientific">Botryotinia calthae</name>
    <dbReference type="NCBI Taxonomy" id="38488"/>
    <lineage>
        <taxon>Eukaryota</taxon>
        <taxon>Fungi</taxon>
        <taxon>Dikarya</taxon>
        <taxon>Ascomycota</taxon>
        <taxon>Pezizomycotina</taxon>
        <taxon>Leotiomycetes</taxon>
        <taxon>Helotiales</taxon>
        <taxon>Sclerotiniaceae</taxon>
        <taxon>Botryotinia</taxon>
    </lineage>
</organism>
<comment type="caution">
    <text evidence="1">The sequence shown here is derived from an EMBL/GenBank/DDBJ whole genome shotgun (WGS) entry which is preliminary data.</text>
</comment>
<evidence type="ECO:0000313" key="1">
    <source>
        <dbReference type="EMBL" id="TEY70210.1"/>
    </source>
</evidence>
<keyword evidence="2" id="KW-1185">Reference proteome</keyword>
<dbReference type="AlphaFoldDB" id="A0A4Y8D5H5"/>
<accession>A0A4Y8D5H5</accession>
<protein>
    <submittedName>
        <fullName evidence="1">Uncharacterized protein</fullName>
    </submittedName>
</protein>
<reference evidence="1 2" key="1">
    <citation type="submission" date="2017-11" db="EMBL/GenBank/DDBJ databases">
        <title>Comparative genomics of Botrytis spp.</title>
        <authorList>
            <person name="Valero-Jimenez C.A."/>
            <person name="Tapia P."/>
            <person name="Veloso J."/>
            <person name="Silva-Moreno E."/>
            <person name="Staats M."/>
            <person name="Valdes J.H."/>
            <person name="Van Kan J.A.L."/>
        </authorList>
    </citation>
    <scope>NUCLEOTIDE SEQUENCE [LARGE SCALE GENOMIC DNA]</scope>
    <source>
        <strain evidence="1 2">MUCL2830</strain>
    </source>
</reference>
<sequence>MAEYEFKGTDTQWGIKISKHNPPWSVCTDAAEAIQIHDFGVSDQSRREARRDGMEWKSWSEMKEDGHGHGCILLPVSAMRGAMHAANAVHEMGCTYESPELKPSE</sequence>
<gene>
    <name evidence="1" type="ORF">BOTCAL_0110g00260</name>
</gene>
<evidence type="ECO:0000313" key="2">
    <source>
        <dbReference type="Proteomes" id="UP000297299"/>
    </source>
</evidence>
<dbReference type="EMBL" id="PHWZ01000110">
    <property type="protein sequence ID" value="TEY70210.1"/>
    <property type="molecule type" value="Genomic_DNA"/>
</dbReference>
<dbReference type="Proteomes" id="UP000297299">
    <property type="component" value="Unassembled WGS sequence"/>
</dbReference>
<proteinExistence type="predicted"/>